<evidence type="ECO:0000313" key="1">
    <source>
        <dbReference type="EMBL" id="AHW62238.1"/>
    </source>
</evidence>
<keyword evidence="3" id="KW-1185">Reference proteome</keyword>
<evidence type="ECO:0000313" key="2">
    <source>
        <dbReference type="EMBL" id="SES65109.1"/>
    </source>
</evidence>
<dbReference type="OrthoDB" id="9801077at2"/>
<evidence type="ECO:0000313" key="3">
    <source>
        <dbReference type="Proteomes" id="UP000023772"/>
    </source>
</evidence>
<evidence type="ECO:0008006" key="5">
    <source>
        <dbReference type="Google" id="ProtNLM"/>
    </source>
</evidence>
<evidence type="ECO:0000313" key="4">
    <source>
        <dbReference type="Proteomes" id="UP000181981"/>
    </source>
</evidence>
<reference evidence="1 3" key="1">
    <citation type="submission" date="2014-03" db="EMBL/GenBank/DDBJ databases">
        <title>Complete genome sequence of a deeply braunched marine Bacteroidia bacterium Draconibacterium orientale type strain FH5T.</title>
        <authorList>
            <person name="Li X."/>
            <person name="Wang X."/>
            <person name="Xie Z."/>
            <person name="Du Z."/>
            <person name="Chen G."/>
        </authorList>
    </citation>
    <scope>NUCLEOTIDE SEQUENCE [LARGE SCALE GENOMIC DNA]</scope>
    <source>
        <strain evidence="1 3">FH5</strain>
    </source>
</reference>
<organism evidence="2 4">
    <name type="scientific">Draconibacterium orientale</name>
    <dbReference type="NCBI Taxonomy" id="1168034"/>
    <lineage>
        <taxon>Bacteria</taxon>
        <taxon>Pseudomonadati</taxon>
        <taxon>Bacteroidota</taxon>
        <taxon>Bacteroidia</taxon>
        <taxon>Marinilabiliales</taxon>
        <taxon>Prolixibacteraceae</taxon>
        <taxon>Draconibacterium</taxon>
    </lineage>
</organism>
<dbReference type="KEGG" id="dori:FH5T_18020"/>
<dbReference type="Proteomes" id="UP000023772">
    <property type="component" value="Chromosome"/>
</dbReference>
<name>X5DGX4_9BACT</name>
<dbReference type="EMBL" id="CP007451">
    <property type="protein sequence ID" value="AHW62238.1"/>
    <property type="molecule type" value="Genomic_DNA"/>
</dbReference>
<dbReference type="AlphaFoldDB" id="X5DGX4"/>
<reference evidence="2 4" key="2">
    <citation type="submission" date="2016-10" db="EMBL/GenBank/DDBJ databases">
        <authorList>
            <person name="de Groot N.N."/>
        </authorList>
    </citation>
    <scope>NUCLEOTIDE SEQUENCE [LARGE SCALE GENOMIC DNA]</scope>
    <source>
        <strain evidence="2 4">DSM 25947</strain>
    </source>
</reference>
<dbReference type="Proteomes" id="UP000181981">
    <property type="component" value="Unassembled WGS sequence"/>
</dbReference>
<sequence>MQVQPVAIVKSLKGSEIGVWEKDYNNTITGESFENMVYPEFKGYHRNLFWATLETTESPITIISETPNLYLPLFKPAKPQHVAGGTFPAFPEGDISFLYEIPAIGTKFFQTDRLGPTAKKGMFFERWGDDSYSIKLWFDFRAEQ</sequence>
<protein>
    <recommendedName>
        <fullName evidence="5">Beta-galactosidase</fullName>
    </recommendedName>
</protein>
<accession>X5DGX4</accession>
<dbReference type="RefSeq" id="WP_038561583.1">
    <property type="nucleotide sequence ID" value="NZ_FOHT01000001.1"/>
</dbReference>
<proteinExistence type="predicted"/>
<dbReference type="HOGENOM" id="CLU_1793423_0_0_10"/>
<dbReference type="STRING" id="1168034.FH5T_18020"/>
<dbReference type="EMBL" id="FOHT01000001">
    <property type="protein sequence ID" value="SES65109.1"/>
    <property type="molecule type" value="Genomic_DNA"/>
</dbReference>
<gene>
    <name evidence="1" type="ORF">FH5T_18020</name>
    <name evidence="2" type="ORF">SAMN05444285_10180</name>
</gene>
<dbReference type="eggNOG" id="COG3250">
    <property type="taxonomic scope" value="Bacteria"/>
</dbReference>